<dbReference type="EMBL" id="DRNB01000287">
    <property type="protein sequence ID" value="HHJ64798.1"/>
    <property type="molecule type" value="Genomic_DNA"/>
</dbReference>
<gene>
    <name evidence="3" type="ORF">ENJ61_07820</name>
</gene>
<evidence type="ECO:0000256" key="1">
    <source>
        <dbReference type="SAM" id="Coils"/>
    </source>
</evidence>
<keyword evidence="1" id="KW-0175">Coiled coil</keyword>
<protein>
    <submittedName>
        <fullName evidence="3">Uncharacterized protein</fullName>
    </submittedName>
</protein>
<evidence type="ECO:0000256" key="2">
    <source>
        <dbReference type="SAM" id="SignalP"/>
    </source>
</evidence>
<dbReference type="Gene3D" id="1.20.5.340">
    <property type="match status" value="1"/>
</dbReference>
<dbReference type="AlphaFoldDB" id="A0A7C5Q988"/>
<evidence type="ECO:0000313" key="3">
    <source>
        <dbReference type="EMBL" id="HHJ64798.1"/>
    </source>
</evidence>
<proteinExistence type="predicted"/>
<feature type="chain" id="PRO_5028203838" evidence="2">
    <location>
        <begin position="20"/>
        <end position="336"/>
    </location>
</feature>
<dbReference type="Gene3D" id="2.150.10.10">
    <property type="entry name" value="Serralysin-like metalloprotease, C-terminal"/>
    <property type="match status" value="1"/>
</dbReference>
<comment type="caution">
    <text evidence="3">The sequence shown here is derived from an EMBL/GenBank/DDBJ whole genome shotgun (WGS) entry which is preliminary data.</text>
</comment>
<name>A0A7C5Q988_AQUAO</name>
<feature type="coiled-coil region" evidence="1">
    <location>
        <begin position="50"/>
        <end position="98"/>
    </location>
</feature>
<keyword evidence="2" id="KW-0732">Signal</keyword>
<organism evidence="3">
    <name type="scientific">Aquifex aeolicus</name>
    <dbReference type="NCBI Taxonomy" id="63363"/>
    <lineage>
        <taxon>Bacteria</taxon>
        <taxon>Pseudomonadati</taxon>
        <taxon>Aquificota</taxon>
        <taxon>Aquificia</taxon>
        <taxon>Aquificales</taxon>
        <taxon>Aquificaceae</taxon>
        <taxon>Aquifex</taxon>
    </lineage>
</organism>
<reference evidence="3" key="1">
    <citation type="journal article" date="2020" name="mSystems">
        <title>Genome- and Community-Level Interaction Insights into Carbon Utilization and Element Cycling Functions of Hydrothermarchaeota in Hydrothermal Sediment.</title>
        <authorList>
            <person name="Zhou Z."/>
            <person name="Liu Y."/>
            <person name="Xu W."/>
            <person name="Pan J."/>
            <person name="Luo Z.H."/>
            <person name="Li M."/>
        </authorList>
    </citation>
    <scope>NUCLEOTIDE SEQUENCE [LARGE SCALE GENOMIC DNA]</scope>
    <source>
        <strain evidence="3">HyVt-501</strain>
    </source>
</reference>
<dbReference type="InterPro" id="IPR011049">
    <property type="entry name" value="Serralysin-like_metalloprot_C"/>
</dbReference>
<sequence>MSVVYGFLSFVLLLAASFAGEVNLPYTFQPNTPARAEEVNANFNAVRDAVNDNNSRIQQLQQQVQNLQNQVQSLQNLVTQLQNRIQALENSNVMAMDSYIEVMPDPNVSGGTLIRFSGVNLQIVNGTGQTDQVNGLGNLIIGYNTARQDTPLRDTCSLGQYWNNETDCRNNGGIWGKDFKTGSHNLIVGDQNAYSSYGGIVAGFGNVISREYATVTGGRDNISAGPYSSVSGGPRNTASGWYSSVSGGRDNTASGWFSSVSGGLNNTASGSYSSVSGGYSNTAYGRFSSVSGGRNNTAVDPYSAISGGAGCDITDDGINNTKWGAKATTGSVGDCS</sequence>
<dbReference type="Proteomes" id="UP000885792">
    <property type="component" value="Unassembled WGS sequence"/>
</dbReference>
<feature type="signal peptide" evidence="2">
    <location>
        <begin position="1"/>
        <end position="19"/>
    </location>
</feature>
<accession>A0A7C5Q988</accession>